<feature type="transmembrane region" description="Helical" evidence="7">
    <location>
        <begin position="146"/>
        <end position="164"/>
    </location>
</feature>
<dbReference type="Pfam" id="PF05041">
    <property type="entry name" value="Pecanex_C"/>
    <property type="match status" value="1"/>
</dbReference>
<evidence type="ECO:0000256" key="7">
    <source>
        <dbReference type="SAM" id="Phobius"/>
    </source>
</evidence>
<gene>
    <name evidence="9" type="ORF">PPERSA_11070</name>
</gene>
<dbReference type="Proteomes" id="UP000054937">
    <property type="component" value="Unassembled WGS sequence"/>
</dbReference>
<keyword evidence="5 7" id="KW-0472">Membrane</keyword>
<dbReference type="InterPro" id="IPR039797">
    <property type="entry name" value="Pecanex"/>
</dbReference>
<dbReference type="OMA" id="CHSHEAM"/>
<feature type="region of interest" description="Disordered" evidence="6">
    <location>
        <begin position="929"/>
        <end position="1016"/>
    </location>
</feature>
<dbReference type="EMBL" id="LDAU01000082">
    <property type="protein sequence ID" value="KRX07521.1"/>
    <property type="molecule type" value="Genomic_DNA"/>
</dbReference>
<evidence type="ECO:0000259" key="8">
    <source>
        <dbReference type="Pfam" id="PF05041"/>
    </source>
</evidence>
<feature type="transmembrane region" description="Helical" evidence="7">
    <location>
        <begin position="372"/>
        <end position="392"/>
    </location>
</feature>
<evidence type="ECO:0000256" key="3">
    <source>
        <dbReference type="ARBA" id="ARBA00022692"/>
    </source>
</evidence>
<feature type="compositionally biased region" description="Polar residues" evidence="6">
    <location>
        <begin position="929"/>
        <end position="970"/>
    </location>
</feature>
<dbReference type="PANTHER" id="PTHR12372:SF6">
    <property type="entry name" value="PECANEX-LIKE PROTEIN 4"/>
    <property type="match status" value="1"/>
</dbReference>
<proteinExistence type="inferred from homology"/>
<feature type="region of interest" description="Disordered" evidence="6">
    <location>
        <begin position="779"/>
        <end position="805"/>
    </location>
</feature>
<evidence type="ECO:0000256" key="2">
    <source>
        <dbReference type="ARBA" id="ARBA00010170"/>
    </source>
</evidence>
<evidence type="ECO:0000256" key="1">
    <source>
        <dbReference type="ARBA" id="ARBA00004141"/>
    </source>
</evidence>
<feature type="transmembrane region" description="Helical" evidence="7">
    <location>
        <begin position="398"/>
        <end position="416"/>
    </location>
</feature>
<protein>
    <recommendedName>
        <fullName evidence="8">Pecanex C-terminal domain-containing protein</fullName>
    </recommendedName>
</protein>
<evidence type="ECO:0000313" key="10">
    <source>
        <dbReference type="Proteomes" id="UP000054937"/>
    </source>
</evidence>
<comment type="subcellular location">
    <subcellularLocation>
        <location evidence="1">Membrane</location>
        <topology evidence="1">Multi-pass membrane protein</topology>
    </subcellularLocation>
</comment>
<feature type="compositionally biased region" description="Low complexity" evidence="6">
    <location>
        <begin position="848"/>
        <end position="863"/>
    </location>
</feature>
<sequence>MSEPNLNAAPILNHDKQKYIFKIFYTTLTGGLKLSDEDNNLEITKFGENSGIPGLALTENQQQFLKIVQPKTELKYKEVLINLLLSTAFAFFASYQLFTVQDEGKTGYLIIGIISILVTSLSLITESPKEPFSMVGYNNHFGLLPYLYFFAIIGPFFASIMYIFEQYNFWLLGFESTVSDLRTIIFAILQSICVAILYFLYEKINLKIVFGIACALAVLLSENLLFTIGEKFNQSPQNKSIKKKSNLTTIGIIWKLIVVAILIAIGFIIPQTEPTESFSELFMIISFILGIFLKIFEYLQSAFFFVLFKSTSLQKIPAKLGKILYQISQIVSLITISALNYYYFSQLKTDLNQENLERLIVLTLLFRTYRHLFTDLQLTNLIIFETFLINAIDSNKKYLIYTPFLTIINIAIANIFRRSNLWLYQIKKMLQDKKQKIKKNTLFIALSFTLLLPLNLLAIILSSVLDTPLVPFLGLPLFVLGFPRPKRIWPSLNSVVQSTGESSLYNKFTHNFQNKLQNIVNKYQYLFTPGKFFLIRIDKYLATLQILENGREYLVINIRGSESQDPVSCHSHEAMAIDDLTKEVFEKKNCINQNFQGAALPITQFNTDGYQENQIKLTGIVEDEDFNKGFREIYLKLIVFYINKFITRSDKDMLYKLTSNIDDYINTKYTKKHFPISWANLINLDCEKRDKPIIQFKTKQVDDRIPLQVDSAQINQIRNDSDNFLAENNKKKETKANNNFDDDLFNELGFNNDNNDDLYQLNNINNNKKVNKNIPTSAQQITQEKPQKTLNLNEKPQKNQQKNKNSYINNIFDDYEVIDVNNNNKGINKNQDDEPLKFKEASKRGNHQNQQQNQTQNQNQQQQFSTQDDNYKNPSQIFGRQMKKSNVFSNPSKNFSTNQNQNQNQNNYQNPNEVLDMSNEVAENQLQRNFKPSPNQHDENQNYNMQNHSQKPLQTEQKNINSKQSLQQQDDFLYDLEDILPPGPPPPMNNTGNDFGFNDQHSQKTRNTDNNQSPDDKYETTFMKKIQQLTILIYVLSTNDLEFKNKQLNKKDIHISFDNQNLLKKCRIFNSNEKEFGKIFEIQKLAIRMALKIALDQQSLMMTAEMSDQEVKEAIDENQDSVYIGMGSDPEWQEASRKNTETLWNLHYFPLDNTLGLFISKYSTINCTLFSLNEDIVNGIWSNLQFELYYVTNDDDERYSIQTHKTFLRNIIIENAEQPLGYAPFYSGPLVVHV</sequence>
<feature type="compositionally biased region" description="Low complexity" evidence="6">
    <location>
        <begin position="791"/>
        <end position="805"/>
    </location>
</feature>
<dbReference type="InParanoid" id="A0A0V0QZA7"/>
<evidence type="ECO:0000256" key="5">
    <source>
        <dbReference type="ARBA" id="ARBA00023136"/>
    </source>
</evidence>
<comment type="caution">
    <text evidence="9">The sequence shown here is derived from an EMBL/GenBank/DDBJ whole genome shotgun (WGS) entry which is preliminary data.</text>
</comment>
<evidence type="ECO:0000313" key="9">
    <source>
        <dbReference type="EMBL" id="KRX07521.1"/>
    </source>
</evidence>
<comment type="similarity">
    <text evidence="2">Belongs to the pecanex family.</text>
</comment>
<feature type="transmembrane region" description="Helical" evidence="7">
    <location>
        <begin position="249"/>
        <end position="269"/>
    </location>
</feature>
<organism evidence="9 10">
    <name type="scientific">Pseudocohnilembus persalinus</name>
    <name type="common">Ciliate</name>
    <dbReference type="NCBI Taxonomy" id="266149"/>
    <lineage>
        <taxon>Eukaryota</taxon>
        <taxon>Sar</taxon>
        <taxon>Alveolata</taxon>
        <taxon>Ciliophora</taxon>
        <taxon>Intramacronucleata</taxon>
        <taxon>Oligohymenophorea</taxon>
        <taxon>Scuticociliatia</taxon>
        <taxon>Philasterida</taxon>
        <taxon>Pseudocohnilembidae</taxon>
        <taxon>Pseudocohnilembus</taxon>
    </lineage>
</organism>
<keyword evidence="10" id="KW-1185">Reference proteome</keyword>
<feature type="transmembrane region" description="Helical" evidence="7">
    <location>
        <begin position="281"/>
        <end position="308"/>
    </location>
</feature>
<feature type="transmembrane region" description="Helical" evidence="7">
    <location>
        <begin position="323"/>
        <end position="344"/>
    </location>
</feature>
<name>A0A0V0QZA7_PSEPJ</name>
<dbReference type="GO" id="GO:0016020">
    <property type="term" value="C:membrane"/>
    <property type="evidence" value="ECO:0007669"/>
    <property type="project" value="UniProtKB-SubCell"/>
</dbReference>
<feature type="compositionally biased region" description="Low complexity" evidence="6">
    <location>
        <begin position="898"/>
        <end position="911"/>
    </location>
</feature>
<feature type="region of interest" description="Disordered" evidence="6">
    <location>
        <begin position="842"/>
        <end position="911"/>
    </location>
</feature>
<dbReference type="AlphaFoldDB" id="A0A0V0QZA7"/>
<feature type="transmembrane region" description="Helical" evidence="7">
    <location>
        <begin position="79"/>
        <end position="100"/>
    </location>
</feature>
<dbReference type="PANTHER" id="PTHR12372">
    <property type="entry name" value="PECANEX"/>
    <property type="match status" value="1"/>
</dbReference>
<feature type="transmembrane region" description="Helical" evidence="7">
    <location>
        <begin position="208"/>
        <end position="229"/>
    </location>
</feature>
<dbReference type="InterPro" id="IPR007735">
    <property type="entry name" value="Pecanex_C"/>
</dbReference>
<keyword evidence="4 7" id="KW-1133">Transmembrane helix</keyword>
<feature type="compositionally biased region" description="Polar residues" evidence="6">
    <location>
        <begin position="779"/>
        <end position="790"/>
    </location>
</feature>
<feature type="compositionally biased region" description="Polar residues" evidence="6">
    <location>
        <begin position="864"/>
        <end position="897"/>
    </location>
</feature>
<evidence type="ECO:0000256" key="6">
    <source>
        <dbReference type="SAM" id="MobiDB-lite"/>
    </source>
</evidence>
<feature type="transmembrane region" description="Helical" evidence="7">
    <location>
        <begin position="106"/>
        <end position="125"/>
    </location>
</feature>
<feature type="domain" description="Pecanex C-terminal" evidence="8">
    <location>
        <begin position="1082"/>
        <end position="1231"/>
    </location>
</feature>
<feature type="transmembrane region" description="Helical" evidence="7">
    <location>
        <begin position="437"/>
        <end position="461"/>
    </location>
</feature>
<dbReference type="OrthoDB" id="313580at2759"/>
<feature type="transmembrane region" description="Helical" evidence="7">
    <location>
        <begin position="184"/>
        <end position="201"/>
    </location>
</feature>
<keyword evidence="3 7" id="KW-0812">Transmembrane</keyword>
<accession>A0A0V0QZA7</accession>
<reference evidence="9 10" key="1">
    <citation type="journal article" date="2015" name="Sci. Rep.">
        <title>Genome of the facultative scuticociliatosis pathogen Pseudocohnilembus persalinus provides insight into its virulence through horizontal gene transfer.</title>
        <authorList>
            <person name="Xiong J."/>
            <person name="Wang G."/>
            <person name="Cheng J."/>
            <person name="Tian M."/>
            <person name="Pan X."/>
            <person name="Warren A."/>
            <person name="Jiang C."/>
            <person name="Yuan D."/>
            <person name="Miao W."/>
        </authorList>
    </citation>
    <scope>NUCLEOTIDE SEQUENCE [LARGE SCALE GENOMIC DNA]</scope>
    <source>
        <strain evidence="9">36N120E</strain>
    </source>
</reference>
<evidence type="ECO:0000256" key="4">
    <source>
        <dbReference type="ARBA" id="ARBA00022989"/>
    </source>
</evidence>